<evidence type="ECO:0000313" key="3">
    <source>
        <dbReference type="Proteomes" id="UP000199533"/>
    </source>
</evidence>
<dbReference type="RefSeq" id="WP_090702286.1">
    <property type="nucleotide sequence ID" value="NZ_FOSP01000035.1"/>
</dbReference>
<dbReference type="AlphaFoldDB" id="A0A1I4FBM2"/>
<evidence type="ECO:0000259" key="1">
    <source>
        <dbReference type="Pfam" id="PF20283"/>
    </source>
</evidence>
<sequence>MQDRSQYSAAASLLGYIYQCRLALLESIKRLKSDPDIAVAIETLDDVVFEKDGSPTEVIQVKHHIARKASLTNASTDLWKTIRIWCDLFTGGLSEENSILCLMTTEESAENSAARHLRIEGRNIAEAENLLLQTSQTSSNESNKAGYQKFNSLRPEQRRALLDRIYILDNCPLSKDLQAHLSEELWGHCERQHSDQFLKYLEGWWLQRVVAGIDGSELTDIADKEIDSEGLECKKHKILKITGREMDAQLDSLREQFKSDSLPIHPEIQSADPDVTPFVNWMFAKQLRLIALPENRIQRAAKNFYKAAEQRSRWVRESLLVDNDLEQYDDILTEEWAIRFDQAKDSLPVDPISDDQIASGKKVFQWVEAEANIPIRPSCQESFITRGTYQMLANRLRVGWHPEFQSRLAAQSAKDNL</sequence>
<organism evidence="2 3">
    <name type="scientific">Nitrosomonas aestuarii</name>
    <dbReference type="NCBI Taxonomy" id="52441"/>
    <lineage>
        <taxon>Bacteria</taxon>
        <taxon>Pseudomonadati</taxon>
        <taxon>Pseudomonadota</taxon>
        <taxon>Betaproteobacteria</taxon>
        <taxon>Nitrosomonadales</taxon>
        <taxon>Nitrosomonadaceae</taxon>
        <taxon>Nitrosomonas</taxon>
    </lineage>
</organism>
<reference evidence="3" key="1">
    <citation type="submission" date="2016-10" db="EMBL/GenBank/DDBJ databases">
        <authorList>
            <person name="Varghese N."/>
            <person name="Submissions S."/>
        </authorList>
    </citation>
    <scope>NUCLEOTIDE SEQUENCE [LARGE SCALE GENOMIC DNA]</scope>
    <source>
        <strain evidence="3">Nm69</strain>
    </source>
</reference>
<dbReference type="EMBL" id="FOSP01000035">
    <property type="protein sequence ID" value="SFL14873.1"/>
    <property type="molecule type" value="Genomic_DNA"/>
</dbReference>
<evidence type="ECO:0000313" key="2">
    <source>
        <dbReference type="EMBL" id="SFL14873.1"/>
    </source>
</evidence>
<gene>
    <name evidence="2" type="ORF">SAMN05216302_103521</name>
</gene>
<protein>
    <recommendedName>
        <fullName evidence="1">ABC-three component systems C-terminal domain-containing protein</fullName>
    </recommendedName>
</protein>
<dbReference type="STRING" id="52441.SAMN05216302_103521"/>
<dbReference type="InterPro" id="IPR046913">
    <property type="entry name" value="ABC-3C_CTD7"/>
</dbReference>
<dbReference type="Pfam" id="PF20283">
    <property type="entry name" value="CTD7"/>
    <property type="match status" value="1"/>
</dbReference>
<accession>A0A1I4FBM2</accession>
<keyword evidence="3" id="KW-1185">Reference proteome</keyword>
<proteinExistence type="predicted"/>
<dbReference type="OrthoDB" id="2786695at2"/>
<dbReference type="Proteomes" id="UP000199533">
    <property type="component" value="Unassembled WGS sequence"/>
</dbReference>
<feature type="domain" description="ABC-three component systems C-terminal" evidence="1">
    <location>
        <begin position="283"/>
        <end position="407"/>
    </location>
</feature>
<name>A0A1I4FBM2_9PROT</name>